<reference evidence="1" key="1">
    <citation type="submission" date="2020-11" db="EMBL/GenBank/DDBJ databases">
        <authorList>
            <person name="Tran Van P."/>
        </authorList>
    </citation>
    <scope>NUCLEOTIDE SEQUENCE</scope>
</reference>
<proteinExistence type="predicted"/>
<evidence type="ECO:0000313" key="1">
    <source>
        <dbReference type="EMBL" id="CAD7441937.1"/>
    </source>
</evidence>
<gene>
    <name evidence="1" type="ORF">TBIB3V08_LOCUS4382</name>
</gene>
<dbReference type="AlphaFoldDB" id="A0A7R9EV86"/>
<accession>A0A7R9EV86</accession>
<organism evidence="1">
    <name type="scientific">Timema bartmani</name>
    <dbReference type="NCBI Taxonomy" id="61472"/>
    <lineage>
        <taxon>Eukaryota</taxon>
        <taxon>Metazoa</taxon>
        <taxon>Ecdysozoa</taxon>
        <taxon>Arthropoda</taxon>
        <taxon>Hexapoda</taxon>
        <taxon>Insecta</taxon>
        <taxon>Pterygota</taxon>
        <taxon>Neoptera</taxon>
        <taxon>Polyneoptera</taxon>
        <taxon>Phasmatodea</taxon>
        <taxon>Timematodea</taxon>
        <taxon>Timematoidea</taxon>
        <taxon>Timematidae</taxon>
        <taxon>Timema</taxon>
    </lineage>
</organism>
<dbReference type="EMBL" id="OD565503">
    <property type="protein sequence ID" value="CAD7441937.1"/>
    <property type="molecule type" value="Genomic_DNA"/>
</dbReference>
<sequence length="258" mass="29095">MGTINAVKRTLSDLSLVRTVRGNALRTARNARLALSKPDMLTLSRAQRTCVASRVVVGKPAVLKRHLTARRERNVSCGRVCCCLAPHFARIMDDNEVLRQRIFQTPGLPPTPLEKNPAGALVARIEHAIIKIILRRACHNPRRAVRSSLSPYAVQKINRFEEKPVELISSRKTEDLGKKGNYFQNKYKLQELELQYSPSRWSNRFSDPSEVINHHCQVVTAASERVKSKVPYEAEISYGQRQGQKLDIFGGTHLSSCE</sequence>
<protein>
    <submittedName>
        <fullName evidence="1">Uncharacterized protein</fullName>
    </submittedName>
</protein>
<name>A0A7R9EV86_9NEOP</name>